<evidence type="ECO:0000259" key="8">
    <source>
        <dbReference type="PROSITE" id="PS51101"/>
    </source>
</evidence>
<evidence type="ECO:0000256" key="4">
    <source>
        <dbReference type="ARBA" id="ARBA00022597"/>
    </source>
</evidence>
<dbReference type="PROSITE" id="PS51101">
    <property type="entry name" value="PTS_EIIB_TYPE_4"/>
    <property type="match status" value="1"/>
</dbReference>
<protein>
    <submittedName>
        <fullName evidence="9">Phosphotransferase enzyme IIB component</fullName>
    </submittedName>
</protein>
<name>A0A0R2D621_9LACO</name>
<evidence type="ECO:0000256" key="5">
    <source>
        <dbReference type="ARBA" id="ARBA00022679"/>
    </source>
</evidence>
<evidence type="ECO:0000256" key="7">
    <source>
        <dbReference type="ARBA" id="ARBA00022777"/>
    </source>
</evidence>
<feature type="domain" description="PTS EIIB type-4" evidence="8">
    <location>
        <begin position="1"/>
        <end position="163"/>
    </location>
</feature>
<evidence type="ECO:0000256" key="2">
    <source>
        <dbReference type="ARBA" id="ARBA00022448"/>
    </source>
</evidence>
<dbReference type="InterPro" id="IPR036667">
    <property type="entry name" value="PTS_IIB_sorbose-sp_sf"/>
</dbReference>
<dbReference type="EMBL" id="AYZD01000027">
    <property type="protein sequence ID" value="KRM95363.1"/>
    <property type="molecule type" value="Genomic_DNA"/>
</dbReference>
<dbReference type="InterPro" id="IPR004720">
    <property type="entry name" value="PTS_IIB_sorbose-sp"/>
</dbReference>
<dbReference type="Gene3D" id="3.40.35.10">
    <property type="entry name" value="Phosphotransferase system, sorbose subfamily IIB component"/>
    <property type="match status" value="1"/>
</dbReference>
<dbReference type="GO" id="GO:0009401">
    <property type="term" value="P:phosphoenolpyruvate-dependent sugar phosphotransferase system"/>
    <property type="evidence" value="ECO:0007669"/>
    <property type="project" value="UniProtKB-KW"/>
</dbReference>
<keyword evidence="10" id="KW-1185">Reference proteome</keyword>
<keyword evidence="7" id="KW-0418">Kinase</keyword>
<dbReference type="RefSeq" id="WP_057876622.1">
    <property type="nucleotide sequence ID" value="NZ_AYZD01000027.1"/>
</dbReference>
<reference evidence="9 10" key="1">
    <citation type="journal article" date="2015" name="Genome Announc.">
        <title>Expanding the biotechnology potential of lactobacilli through comparative genomics of 213 strains and associated genera.</title>
        <authorList>
            <person name="Sun Z."/>
            <person name="Harris H.M."/>
            <person name="McCann A."/>
            <person name="Guo C."/>
            <person name="Argimon S."/>
            <person name="Zhang W."/>
            <person name="Yang X."/>
            <person name="Jeffery I.B."/>
            <person name="Cooney J.C."/>
            <person name="Kagawa T.F."/>
            <person name="Liu W."/>
            <person name="Song Y."/>
            <person name="Salvetti E."/>
            <person name="Wrobel A."/>
            <person name="Rasinkangas P."/>
            <person name="Parkhill J."/>
            <person name="Rea M.C."/>
            <person name="O'Sullivan O."/>
            <person name="Ritari J."/>
            <person name="Douillard F.P."/>
            <person name="Paul Ross R."/>
            <person name="Yang R."/>
            <person name="Briner A.E."/>
            <person name="Felis G.E."/>
            <person name="de Vos W.M."/>
            <person name="Barrangou R."/>
            <person name="Klaenhammer T.R."/>
            <person name="Caufield P.W."/>
            <person name="Cui Y."/>
            <person name="Zhang H."/>
            <person name="O'Toole P.W."/>
        </authorList>
    </citation>
    <scope>NUCLEOTIDE SEQUENCE [LARGE SCALE GENOMIC DNA]</scope>
    <source>
        <strain evidence="9 10">DSM 21051</strain>
    </source>
</reference>
<evidence type="ECO:0000313" key="10">
    <source>
        <dbReference type="Proteomes" id="UP000051015"/>
    </source>
</evidence>
<dbReference type="STRING" id="1423725.FC19_GL001973"/>
<dbReference type="PATRIC" id="fig|1423725.3.peg.2025"/>
<evidence type="ECO:0000313" key="9">
    <source>
        <dbReference type="EMBL" id="KRM95363.1"/>
    </source>
</evidence>
<evidence type="ECO:0000256" key="6">
    <source>
        <dbReference type="ARBA" id="ARBA00022683"/>
    </source>
</evidence>
<comment type="caution">
    <text evidence="9">The sequence shown here is derived from an EMBL/GenBank/DDBJ whole genome shotgun (WGS) entry which is preliminary data.</text>
</comment>
<evidence type="ECO:0000256" key="3">
    <source>
        <dbReference type="ARBA" id="ARBA00022490"/>
    </source>
</evidence>
<dbReference type="Proteomes" id="UP000051015">
    <property type="component" value="Unassembled WGS sequence"/>
</dbReference>
<dbReference type="GO" id="GO:0016301">
    <property type="term" value="F:kinase activity"/>
    <property type="evidence" value="ECO:0007669"/>
    <property type="project" value="UniProtKB-KW"/>
</dbReference>
<keyword evidence="5 9" id="KW-0808">Transferase</keyword>
<comment type="subcellular location">
    <subcellularLocation>
        <location evidence="1">Cytoplasm</location>
    </subcellularLocation>
</comment>
<dbReference type="GO" id="GO:0008982">
    <property type="term" value="F:protein-N(PI)-phosphohistidine-sugar phosphotransferase activity"/>
    <property type="evidence" value="ECO:0007669"/>
    <property type="project" value="InterPro"/>
</dbReference>
<dbReference type="SUPFAM" id="SSF52728">
    <property type="entry name" value="PTS IIb component"/>
    <property type="match status" value="1"/>
</dbReference>
<proteinExistence type="predicted"/>
<accession>A0A0R2D621</accession>
<dbReference type="GO" id="GO:0005737">
    <property type="term" value="C:cytoplasm"/>
    <property type="evidence" value="ECO:0007669"/>
    <property type="project" value="UniProtKB-SubCell"/>
</dbReference>
<organism evidence="9 10">
    <name type="scientific">Liquorilactobacillus aquaticus DSM 21051</name>
    <dbReference type="NCBI Taxonomy" id="1423725"/>
    <lineage>
        <taxon>Bacteria</taxon>
        <taxon>Bacillati</taxon>
        <taxon>Bacillota</taxon>
        <taxon>Bacilli</taxon>
        <taxon>Lactobacillales</taxon>
        <taxon>Lactobacillaceae</taxon>
        <taxon>Liquorilactobacillus</taxon>
    </lineage>
</organism>
<dbReference type="AlphaFoldDB" id="A0A0R2D621"/>
<sequence>MIQALRVDERLIHGQIAMVWSRALDLDGIVVANDETAGNETQKMALKMAVPTGIKVIIKTIDGAINLLNDPRAGKMKLLVLVRTIADAKVLAESISGINYVNIGNVGKSVQGDKTTLTQFVMLTNQEIESLKELVKIYPDTALQNLPDDKKELASSALKKLSL</sequence>
<evidence type="ECO:0000256" key="1">
    <source>
        <dbReference type="ARBA" id="ARBA00004496"/>
    </source>
</evidence>
<keyword evidence="3" id="KW-0963">Cytoplasm</keyword>
<dbReference type="Pfam" id="PF03830">
    <property type="entry name" value="PTSIIB_sorb"/>
    <property type="match status" value="1"/>
</dbReference>
<keyword evidence="2" id="KW-0813">Transport</keyword>
<keyword evidence="4" id="KW-0762">Sugar transport</keyword>
<keyword evidence="6" id="KW-0598">Phosphotransferase system</keyword>
<gene>
    <name evidence="9" type="ORF">FC19_GL001973</name>
</gene>